<dbReference type="Gene3D" id="3.40.50.10320">
    <property type="entry name" value="LmbE-like"/>
    <property type="match status" value="1"/>
</dbReference>
<dbReference type="STRING" id="1293036.GCA_001315825_02129"/>
<evidence type="ECO:0000313" key="2">
    <source>
        <dbReference type="Proteomes" id="UP000247586"/>
    </source>
</evidence>
<evidence type="ECO:0000313" key="1">
    <source>
        <dbReference type="EMBL" id="AWS00733.1"/>
    </source>
</evidence>
<reference evidence="2" key="2">
    <citation type="submission" date="2020-03" db="EMBL/GenBank/DDBJ databases">
        <title>Complete Genome Sequences of Extremely Thermoacidophilic, Metal-Mobilizing Type-Strain Members of the Archaeal Family Sulfolobaceae: Acidianus brierleyi DSM-1651T, Acidianus sulfidivorans DSM-18786T, Metallosphaera hakonensis DSM-7519T, and Metallosphaera prunae DSM-10039T.</title>
        <authorList>
            <person name="Counts J.A."/>
            <person name="Kelly R.M."/>
        </authorList>
    </citation>
    <scope>NUCLEOTIDE SEQUENCE [LARGE SCALE GENOMIC DNA]</scope>
    <source>
        <strain evidence="2">HO1-1</strain>
    </source>
</reference>
<dbReference type="InterPro" id="IPR003737">
    <property type="entry name" value="GlcNAc_PI_deacetylase-related"/>
</dbReference>
<protein>
    <submittedName>
        <fullName evidence="1">PIG-L family deacetylase</fullName>
    </submittedName>
</protein>
<dbReference type="AlphaFoldDB" id="A0A2U9IXK3"/>
<name>A0A2U9IXK3_9CREN</name>
<accession>A0A2U9IXK3</accession>
<dbReference type="EMBL" id="CP029287">
    <property type="protein sequence ID" value="AWS00733.1"/>
    <property type="molecule type" value="Genomic_DNA"/>
</dbReference>
<dbReference type="SUPFAM" id="SSF102588">
    <property type="entry name" value="LmbE-like"/>
    <property type="match status" value="1"/>
</dbReference>
<sequence length="206" mass="24103">MKVLVIAPHPDDETLCCGGILARHVERGDDVRVLIVTDGRYGAPTPELYGTDQLVRTRIEESRKATSKLGIPWENLVFMNFEDSRIKVLKAEVEVKIKEVLNRLKPDLIYSPLPYDNHGDHSELGRIMVKLAPHSRFYLIWIPNSVNKRIELMKLKTWQKIEILIEKYRKNKIDALMEYRSQLGGFNEEFLRRFTRKSETFYVRST</sequence>
<dbReference type="InterPro" id="IPR024078">
    <property type="entry name" value="LmbE-like_dom_sf"/>
</dbReference>
<dbReference type="KEGG" id="mhk:DFR87_11985"/>
<dbReference type="Pfam" id="PF02585">
    <property type="entry name" value="PIG-L"/>
    <property type="match status" value="1"/>
</dbReference>
<dbReference type="PANTHER" id="PTHR12993">
    <property type="entry name" value="N-ACETYLGLUCOSAMINYL-PHOSPHATIDYLINOSITOL DE-N-ACETYLASE-RELATED"/>
    <property type="match status" value="1"/>
</dbReference>
<dbReference type="PANTHER" id="PTHR12993:SF11">
    <property type="entry name" value="N-ACETYLGLUCOSAMINYL-PHOSPHATIDYLINOSITOL DE-N-ACETYLASE"/>
    <property type="match status" value="1"/>
</dbReference>
<keyword evidence="2" id="KW-1185">Reference proteome</keyword>
<proteinExistence type="predicted"/>
<organism evidence="1 2">
    <name type="scientific">Metallosphaera hakonensis JCM 8857 = DSM 7519</name>
    <dbReference type="NCBI Taxonomy" id="1293036"/>
    <lineage>
        <taxon>Archaea</taxon>
        <taxon>Thermoproteota</taxon>
        <taxon>Thermoprotei</taxon>
        <taxon>Sulfolobales</taxon>
        <taxon>Sulfolobaceae</taxon>
        <taxon>Metallosphaera</taxon>
    </lineage>
</organism>
<dbReference type="GO" id="GO:0016811">
    <property type="term" value="F:hydrolase activity, acting on carbon-nitrogen (but not peptide) bonds, in linear amides"/>
    <property type="evidence" value="ECO:0007669"/>
    <property type="project" value="TreeGrafter"/>
</dbReference>
<dbReference type="Proteomes" id="UP000247586">
    <property type="component" value="Chromosome"/>
</dbReference>
<reference evidence="2" key="3">
    <citation type="submission" date="2020-03" db="EMBL/GenBank/DDBJ databases">
        <title>Sequencing and Assembly of Multiple Reported Metal-Biooxidizing Members of the Extremely Thermoacidophilic Archaeal Family Sulfolobaceae.</title>
        <authorList>
            <person name="Counts J.A."/>
            <person name="Kelly R.M."/>
        </authorList>
    </citation>
    <scope>NUCLEOTIDE SEQUENCE [LARGE SCALE GENOMIC DNA]</scope>
    <source>
        <strain evidence="2">HO1-1</strain>
    </source>
</reference>
<dbReference type="OrthoDB" id="70547at2157"/>
<gene>
    <name evidence="1" type="ORF">DFR87_11985</name>
</gene>
<reference evidence="1 2" key="1">
    <citation type="submission" date="2018-05" db="EMBL/GenBank/DDBJ databases">
        <title>Complete Genome Sequences of Extremely Thermoacidophilic, Metal-Mobilizing Type-Strain Members of the Archaeal Family Sulfolobaceae: Acidianus brierleyi DSM-1651T, Acidianus sulfidivorans DSM-18786T, Metallosphaera hakonensis DSM-7519T, and Metallosphaera prunae DSM-10039T.</title>
        <authorList>
            <person name="Counts J.A."/>
            <person name="Kelly R.M."/>
        </authorList>
    </citation>
    <scope>NUCLEOTIDE SEQUENCE [LARGE SCALE GENOMIC DNA]</scope>
    <source>
        <strain evidence="1 2">HO1-1</strain>
    </source>
</reference>